<dbReference type="Proteomes" id="UP000003532">
    <property type="component" value="Unassembled WGS sequence"/>
</dbReference>
<name>G5NAB6_SALET</name>
<gene>
    <name evidence="1" type="ORF">LTSEINV_1390</name>
</gene>
<dbReference type="EMBL" id="AFCO01000485">
    <property type="protein sequence ID" value="EHC60513.1"/>
    <property type="molecule type" value="Genomic_DNA"/>
</dbReference>
<accession>G5NAB6</accession>
<sequence length="30" mass="3650">MGRNWFSMEIAVYLPRESRYSQPKIHREAP</sequence>
<evidence type="ECO:0000313" key="1">
    <source>
        <dbReference type="EMBL" id="EHC60513.1"/>
    </source>
</evidence>
<proteinExistence type="predicted"/>
<protein>
    <submittedName>
        <fullName evidence="1">Uncharacterized protein</fullName>
    </submittedName>
</protein>
<feature type="non-terminal residue" evidence="1">
    <location>
        <position position="30"/>
    </location>
</feature>
<reference evidence="1 2" key="1">
    <citation type="journal article" date="2011" name="BMC Genomics">
        <title>Genome sequencing reveals diversification of virulence factor content and possible host adaptation in distinct subpopulations of Salmonella enterica.</title>
        <authorList>
            <person name="den Bakker H.C."/>
            <person name="Moreno Switt A.I."/>
            <person name="Govoni G."/>
            <person name="Cummings C.A."/>
            <person name="Ranieri M.L."/>
            <person name="Degoricija L."/>
            <person name="Hoelzer K."/>
            <person name="Rodriguez-Rivera L.D."/>
            <person name="Brown S."/>
            <person name="Bolchacova E."/>
            <person name="Furtado M.R."/>
            <person name="Wiedmann M."/>
        </authorList>
    </citation>
    <scope>NUCLEOTIDE SEQUENCE [LARGE SCALE GENOMIC DNA]</scope>
    <source>
        <strain evidence="1 2">R8-3668</strain>
    </source>
</reference>
<dbReference type="AlphaFoldDB" id="G5NAB6"/>
<organism evidence="1 2">
    <name type="scientific">Salmonella enterica subsp. enterica serovar Inverness str. R8-3668</name>
    <dbReference type="NCBI Taxonomy" id="913075"/>
    <lineage>
        <taxon>Bacteria</taxon>
        <taxon>Pseudomonadati</taxon>
        <taxon>Pseudomonadota</taxon>
        <taxon>Gammaproteobacteria</taxon>
        <taxon>Enterobacterales</taxon>
        <taxon>Enterobacteriaceae</taxon>
        <taxon>Salmonella</taxon>
    </lineage>
</organism>
<evidence type="ECO:0000313" key="2">
    <source>
        <dbReference type="Proteomes" id="UP000003532"/>
    </source>
</evidence>
<comment type="caution">
    <text evidence="1">The sequence shown here is derived from an EMBL/GenBank/DDBJ whole genome shotgun (WGS) entry which is preliminary data.</text>
</comment>